<dbReference type="PROSITE" id="PS00217">
    <property type="entry name" value="SUGAR_TRANSPORT_2"/>
    <property type="match status" value="1"/>
</dbReference>
<feature type="region of interest" description="Disordered" evidence="14">
    <location>
        <begin position="2510"/>
        <end position="2745"/>
    </location>
</feature>
<feature type="transmembrane region" description="Helical" evidence="15">
    <location>
        <begin position="2920"/>
        <end position="2942"/>
    </location>
</feature>
<keyword evidence="5 15" id="KW-1133">Transmembrane helix</keyword>
<evidence type="ECO:0000256" key="8">
    <source>
        <dbReference type="ARBA" id="ARBA00044648"/>
    </source>
</evidence>
<feature type="compositionally biased region" description="Basic and acidic residues" evidence="14">
    <location>
        <begin position="2076"/>
        <end position="2096"/>
    </location>
</feature>
<evidence type="ECO:0000259" key="16">
    <source>
        <dbReference type="PROSITE" id="PS50850"/>
    </source>
</evidence>
<feature type="transmembrane region" description="Helical" evidence="15">
    <location>
        <begin position="2829"/>
        <end position="2849"/>
    </location>
</feature>
<feature type="region of interest" description="Disordered" evidence="14">
    <location>
        <begin position="1824"/>
        <end position="1844"/>
    </location>
</feature>
<dbReference type="InterPro" id="IPR003663">
    <property type="entry name" value="Sugar/inositol_transpt"/>
</dbReference>
<feature type="transmembrane region" description="Helical" evidence="15">
    <location>
        <begin position="2948"/>
        <end position="2968"/>
    </location>
</feature>
<feature type="compositionally biased region" description="Low complexity" evidence="14">
    <location>
        <begin position="2379"/>
        <end position="2402"/>
    </location>
</feature>
<feature type="transmembrane region" description="Helical" evidence="15">
    <location>
        <begin position="3034"/>
        <end position="3057"/>
    </location>
</feature>
<organism evidence="17 18">
    <name type="scientific">Prorocentrum cordatum</name>
    <dbReference type="NCBI Taxonomy" id="2364126"/>
    <lineage>
        <taxon>Eukaryota</taxon>
        <taxon>Sar</taxon>
        <taxon>Alveolata</taxon>
        <taxon>Dinophyceae</taxon>
        <taxon>Prorocentrales</taxon>
        <taxon>Prorocentraceae</taxon>
        <taxon>Prorocentrum</taxon>
    </lineage>
</organism>
<comment type="catalytic activity">
    <reaction evidence="10">
        <text>D-mannose(out) = D-mannose(in)</text>
        <dbReference type="Rhea" id="RHEA:78391"/>
        <dbReference type="ChEBI" id="CHEBI:4208"/>
    </reaction>
    <physiologicalReaction direction="left-to-right" evidence="10">
        <dbReference type="Rhea" id="RHEA:78392"/>
    </physiologicalReaction>
</comment>
<dbReference type="PRINTS" id="PR00171">
    <property type="entry name" value="SUGRTRNSPORT"/>
</dbReference>
<comment type="subunit">
    <text evidence="3">Homodimer.</text>
</comment>
<feature type="transmembrane region" description="Helical" evidence="15">
    <location>
        <begin position="3163"/>
        <end position="3182"/>
    </location>
</feature>
<evidence type="ECO:0000256" key="4">
    <source>
        <dbReference type="ARBA" id="ARBA00022692"/>
    </source>
</evidence>
<evidence type="ECO:0000256" key="14">
    <source>
        <dbReference type="SAM" id="MobiDB-lite"/>
    </source>
</evidence>
<comment type="catalytic activity">
    <reaction evidence="8">
        <text>D-glucose(out) = D-glucose(in)</text>
        <dbReference type="Rhea" id="RHEA:60376"/>
        <dbReference type="ChEBI" id="CHEBI:4167"/>
    </reaction>
    <physiologicalReaction direction="left-to-right" evidence="8">
        <dbReference type="Rhea" id="RHEA:60377"/>
    </physiologicalReaction>
</comment>
<evidence type="ECO:0000256" key="3">
    <source>
        <dbReference type="ARBA" id="ARBA00011738"/>
    </source>
</evidence>
<feature type="compositionally biased region" description="Low complexity" evidence="14">
    <location>
        <begin position="2294"/>
        <end position="2309"/>
    </location>
</feature>
<accession>A0ABN9XXM6</accession>
<dbReference type="SUPFAM" id="SSF103473">
    <property type="entry name" value="MFS general substrate transporter"/>
    <property type="match status" value="1"/>
</dbReference>
<evidence type="ECO:0000313" key="18">
    <source>
        <dbReference type="Proteomes" id="UP001189429"/>
    </source>
</evidence>
<feature type="domain" description="Major facilitator superfamily (MFS) profile" evidence="16">
    <location>
        <begin position="2769"/>
        <end position="3217"/>
    </location>
</feature>
<feature type="compositionally biased region" description="Low complexity" evidence="14">
    <location>
        <begin position="2462"/>
        <end position="2485"/>
    </location>
</feature>
<evidence type="ECO:0000256" key="2">
    <source>
        <dbReference type="ARBA" id="ARBA00010992"/>
    </source>
</evidence>
<feature type="compositionally biased region" description="Low complexity" evidence="14">
    <location>
        <begin position="2583"/>
        <end position="2626"/>
    </location>
</feature>
<dbReference type="Gene3D" id="1.20.1250.20">
    <property type="entry name" value="MFS general substrate transporter like domains"/>
    <property type="match status" value="1"/>
</dbReference>
<comment type="subcellular location">
    <subcellularLocation>
        <location evidence="1">Membrane</location>
        <topology evidence="1">Multi-pass membrane protein</topology>
    </subcellularLocation>
</comment>
<protein>
    <recommendedName>
        <fullName evidence="13">Hexose transporter 1</fullName>
    </recommendedName>
</protein>
<evidence type="ECO:0000256" key="5">
    <source>
        <dbReference type="ARBA" id="ARBA00022989"/>
    </source>
</evidence>
<proteinExistence type="inferred from homology"/>
<comment type="similarity">
    <text evidence="2">Belongs to the major facilitator superfamily. Sugar transporter (TC 2.A.1.1) family.</text>
</comment>
<keyword evidence="18" id="KW-1185">Reference proteome</keyword>
<feature type="transmembrane region" description="Helical" evidence="15">
    <location>
        <begin position="3188"/>
        <end position="3213"/>
    </location>
</feature>
<feature type="compositionally biased region" description="Basic and acidic residues" evidence="14">
    <location>
        <begin position="2310"/>
        <end position="2322"/>
    </location>
</feature>
<evidence type="ECO:0000256" key="15">
    <source>
        <dbReference type="SAM" id="Phobius"/>
    </source>
</evidence>
<evidence type="ECO:0000256" key="12">
    <source>
        <dbReference type="ARBA" id="ARBA00044710"/>
    </source>
</evidence>
<evidence type="ECO:0000256" key="9">
    <source>
        <dbReference type="ARBA" id="ARBA00044656"/>
    </source>
</evidence>
<feature type="compositionally biased region" description="Low complexity" evidence="14">
    <location>
        <begin position="2002"/>
        <end position="2023"/>
    </location>
</feature>
<feature type="non-terminal residue" evidence="17">
    <location>
        <position position="3237"/>
    </location>
</feature>
<sequence>MGGWRLSDDRRAYRMNKCVGDVCGARLKEYREKPRGTSFEALGSMINAAGACHADVAVKRHGCSSAIEKQRPLWNCPRVSRQKKWGLMYKVATSSYSWCVGAWIANRRELSSLTTASTKAAKSTLRVPRERGDTDEARHQTCRRILRDTIIKAGLADVDVYVLSRMRDYTGHLAQAIRRGPEHLVGAVIRHRDPAWKRIMTDTIGHQGHPDRTRRLVQACPDIDNIDEVTEAGKLTGRTRVFEFFLSKIDLSNVNETGNSAEKFFNKLQWEPGEGFPDWTARRGAHERDLLSQVKAVDGSVEEVIAAPLRTWWYLRRSRLTPVARGDVTAMAGGDYDFDKTYKALCTRFPLEALKELDGVRDKKDRRAGLVGEADQDNGDLEDRTENADIVGKLVSLADAEDALLLEDSEVLDEPEDGTYAEFKQMGLIFKDARDLVRKLKVARDNYPVWRRALLKAKDCPERTKGQGKHQPTETKSFALLELGELVLLLDDASGIWAILDCGATRSLIGVAMADFLACDMREKHDVEFNLAESTRYFAFGENIEISVVDNHMPLLIGMDILGPEHTGARIVCRSGYLMTPEISNHIFQCRSPIIDGDHEGQTVLADAAGQEGSGEPPTGAADSAPLGRGCYCSEDSRRFNIGDFEISILDEVISGDVFGVEAIESGLWNDAVPFEAADDFDSQRACARTWTSFRARSTSATSYQTVVGDPVNYLARRGRYDLLEVCIPPASLLAQAAIEQGGLAFRAGRTYEQTYEALVTDCAYGLKRPRSGRLLRKVWRICSTSPALQKAIGKRCSNRPGRHGNREHGGILGGKTSASTAFYPEAMRKAWARHIPRAGGGSMAGASALLATDIDDDDLIFEGVDVDVDQEMAPQASDEEFDGDDVKALSKEDGHFTSKEAQEIELRLSCLHCILGHPSARAMFKILEDSGASLQVLKMVKNFKCHACDSSVLPMAVRTAAGIEIPEVFEVLGSDGLEWTDPVDDAIYLLTLSLNEGSRLTQVINRGDKSQRTQLFKRALAKFRKQNHDCDIYEAISHVTRAINDPDKVEYPGPRRHAERARSRVTTRWNAGEHVNYWRKGRGPVKATWYGLTRVLVQEQRILAKSTRRGATMLDLMEVARRGAFEDLSYESRPRIQHFEPRAIGPSESLVTSNDAEPMEAEAGDHGLDEVHPKYTPNQQESLRHQPPTELHRLTGALIALAPKPPPADPGDHARDELFTGITFNGAASGSEFEFLDENLTCYCDMLKSELADSGGRRRLTTQMLDCFVANQKRKDNIEFHRGKLSSSEKDELRRAMTKEVTNWKQHEDLRPVPISEVKDPADVSRCRWVLTRESDGAAKARLVLLGYQTKDIGQANDLKKDLFVEADEAFSATFGVRPGEVLRVVKPGYGIGEAPRRWWQTATVKLDFARTCARETIEQRAASIAAYDKGSFQHQQSYIDKLKETFPKHPKEASDAEGEQMMVRVVLYEVLYGNFDLHDRQGAFHRVPGAFVTGCMAFYDGAVKSESAGLGLDERRAAPSRFGCVISHAQLADGMTKASLQAFNVLHAFLKNQRWKIVHDERFLSARKRAALGKGIFDETNDTDQSEAKKILESRRRDRPAGSDVATAVGGRDFTSKTEFRLRRRSQRAADDRSLFNPRAFYLIFYFVLYIFSHLQLSVRSYRCYVQAAMVQITDFFRICNAVDSEFDQIYLSPAAGREILNITDFGEVLRADLQSLAAPAPDGCCLRRGCQLRGRLQVSTFDVDQAFDTMGDGSKGDGGKGAGYGYGKGYGGRPYEQTRGCNDRDGESRDVEFKRQGELLAGVVGSQLNQALAAIAVPAAPAGSGASGSGGPSFPPNPPPATVALAKNGQNIDGVLSNSQKCIITDLCGGKCKMSGGNFKEVSDFITKSWTSNPTVVKALNSFCKDNFDGDPPRAKKEHIQCFWEVLQQLQPVEVSVRFAGEFIRGVGQRANLGAASSMYYDKEKGRWRERGKEHLEEEEETLAPPPMATKKKEEPAEGEAAGASESTSGPPAPTPKAATGAEALMGGYAGVIGTRHAAKPKAMPAMAPMPGAMFGGLSADMFADAPVNTDGDEAKADDAQEKSGEGDGDAPKEASGTAPPPAGNPFAKPGSSTGPAVNPFAPKGFGAPVAQPKNPHAPRAFGGTAAVPKNPNAPRAMMGDDGAPARPKRPERRQPKKPAARPSPFGAPGAAPGPAAGDPDVDPEGPAGDAGAEGAAPAAAAAGPAEASDSVPKPSPVNTRMPAFSRPSVAAPPVARPMPKLGGGAGGGVKSPFALPVPSEDAEGPPPEDGPAADATADAAPAAEAKPAEGEAAAKDAGDGWGGMDIDLPADASAEAPGAEAAPAVAELAEEKPAAEVKDADGGSGGMDIDLPADAPAESRSAGGAPASAQPAEEAPAAELKDADGGWGGMDIDLPTDARAETPSAEAAPAAETPAEQDAAAGDKDGWGGMDIDLPTDAPVEAPSTEAAPAAAEPAEAGAAANVKVKDAGDGWGDGMDIDLGLDAPAEAEPAAEEAAAEAPEAAAPQEEAAQDSAPSPAASEDVAAAGEAPQAAAEPASEVKKDAGGWDDDFDFDDLDEPAPASKEAAEEAAPSPAAEEAGEEAAPAADATAAAPAPVAAPAEQDSSWVVLPSQGKEAAAAAVPGPSTSEEGGDAAEQPPPPSQEPLGRQLTGDMTPSKAEARRVSFHAAPADAAAAAPGGEDAAEAEATSRRPSKAGKFRDDSPSPSWGRSGKAGSPDQRAGVRGCLQRLAMAAESQPNARMYVAISTAMIGAIMFGIDCGNFGSVQGFGSFRDTWCLWSYGDATSCGDDATHGAASNARWLKDFVTPASSLLFAGAAAGSLLLGPPVARRFGRRPCISAGAAICLLGCLLTSYVTLGSDAVFFAGRFVTGFGIGVCTFALPLYNSEVSAPAVRGATGSMFQVNVVLGQLVASVVTYFDDDWRVGMLLPGIAGVAVALGVWLAPESPRYVMAKRGLEEGALVLAKVRAGSVSAEAAEVMEQLEHESSAGQVRWLDMVVGSEGHPSLRRRVLIACWLQFAQQFTGMNMVIMFSADVFKLMGFENPFGANVAFTALQVVGIVVGLALLDSQWGGRRIQLALVTATICPLLVLVGFSSKLGWSTDLELALLCLFAFVWQLAWGMIPWVYPSELFTMAERDRATSLAVFVQYAANAVLTVVVPELLDALGFAGMVWFFAAFNALNLVVIAACIKETKGVPLEEVPRLFAASGVGAKP</sequence>
<comment type="caution">
    <text evidence="17">The sequence shown here is derived from an EMBL/GenBank/DDBJ whole genome shotgun (WGS) entry which is preliminary data.</text>
</comment>
<feature type="compositionally biased region" description="Low complexity" evidence="14">
    <location>
        <begin position="2184"/>
        <end position="2231"/>
    </location>
</feature>
<dbReference type="InterPro" id="IPR020846">
    <property type="entry name" value="MFS_dom"/>
</dbReference>
<feature type="transmembrane region" description="Helical" evidence="15">
    <location>
        <begin position="3102"/>
        <end position="3123"/>
    </location>
</feature>
<keyword evidence="6 15" id="KW-0472">Membrane</keyword>
<feature type="compositionally biased region" description="Acidic residues" evidence="14">
    <location>
        <begin position="2570"/>
        <end position="2582"/>
    </location>
</feature>
<comment type="catalytic activity">
    <reaction evidence="12">
        <text>D-fructose(out) = D-fructose(in)</text>
        <dbReference type="Rhea" id="RHEA:60372"/>
        <dbReference type="ChEBI" id="CHEBI:37721"/>
    </reaction>
    <physiologicalReaction direction="left-to-right" evidence="12">
        <dbReference type="Rhea" id="RHEA:60373"/>
    </physiologicalReaction>
</comment>
<feature type="compositionally biased region" description="Basic residues" evidence="14">
    <location>
        <begin position="2170"/>
        <end position="2183"/>
    </location>
</feature>
<dbReference type="PROSITE" id="PS50850">
    <property type="entry name" value="MFS"/>
    <property type="match status" value="1"/>
</dbReference>
<comment type="catalytic activity">
    <reaction evidence="7">
        <text>D-galactose(in) = D-galactose(out)</text>
        <dbReference type="Rhea" id="RHEA:34915"/>
        <dbReference type="ChEBI" id="CHEBI:4139"/>
    </reaction>
    <physiologicalReaction direction="right-to-left" evidence="7">
        <dbReference type="Rhea" id="RHEA:34917"/>
    </physiologicalReaction>
</comment>
<evidence type="ECO:0000256" key="1">
    <source>
        <dbReference type="ARBA" id="ARBA00004141"/>
    </source>
</evidence>
<evidence type="ECO:0000313" key="17">
    <source>
        <dbReference type="EMBL" id="CAK0903140.1"/>
    </source>
</evidence>
<dbReference type="InterPro" id="IPR050360">
    <property type="entry name" value="MFS_Sugar_Transporters"/>
</dbReference>
<feature type="region of interest" description="Disordered" evidence="14">
    <location>
        <begin position="2068"/>
        <end position="2485"/>
    </location>
</feature>
<feature type="transmembrane region" description="Helical" evidence="15">
    <location>
        <begin position="3069"/>
        <end position="3090"/>
    </location>
</feature>
<dbReference type="Pfam" id="PF00083">
    <property type="entry name" value="Sugar_tr"/>
    <property type="match status" value="1"/>
</dbReference>
<feature type="compositionally biased region" description="Low complexity" evidence="14">
    <location>
        <begin position="2333"/>
        <end position="2351"/>
    </location>
</feature>
<dbReference type="Proteomes" id="UP001189429">
    <property type="component" value="Unassembled WGS sequence"/>
</dbReference>
<dbReference type="InterPro" id="IPR005828">
    <property type="entry name" value="MFS_sugar_transport-like"/>
</dbReference>
<dbReference type="PANTHER" id="PTHR48022">
    <property type="entry name" value="PLASTIDIC GLUCOSE TRANSPORTER 4"/>
    <property type="match status" value="1"/>
</dbReference>
<feature type="transmembrane region" description="Helical" evidence="15">
    <location>
        <begin position="3129"/>
        <end position="3151"/>
    </location>
</feature>
<feature type="transmembrane region" description="Helical" evidence="15">
    <location>
        <begin position="2885"/>
        <end position="2908"/>
    </location>
</feature>
<name>A0ABN9XXM6_9DINO</name>
<gene>
    <name evidence="17" type="ORF">PCOR1329_LOCUS79525</name>
</gene>
<feature type="compositionally biased region" description="Low complexity" evidence="14">
    <location>
        <begin position="2246"/>
        <end position="2263"/>
    </location>
</feature>
<dbReference type="PANTHER" id="PTHR48022:SF2">
    <property type="entry name" value="PLASTIDIC GLUCOSE TRANSPORTER 4"/>
    <property type="match status" value="1"/>
</dbReference>
<reference evidence="17" key="1">
    <citation type="submission" date="2023-10" db="EMBL/GenBank/DDBJ databases">
        <authorList>
            <person name="Chen Y."/>
            <person name="Shah S."/>
            <person name="Dougan E. K."/>
            <person name="Thang M."/>
            <person name="Chan C."/>
        </authorList>
    </citation>
    <scope>NUCLEOTIDE SEQUENCE [LARGE SCALE GENOMIC DNA]</scope>
</reference>
<evidence type="ECO:0000256" key="13">
    <source>
        <dbReference type="ARBA" id="ARBA00044780"/>
    </source>
</evidence>
<feature type="compositionally biased region" description="Low complexity" evidence="14">
    <location>
        <begin position="2425"/>
        <end position="2444"/>
    </location>
</feature>
<feature type="region of interest" description="Disordered" evidence="14">
    <location>
        <begin position="1973"/>
        <end position="2023"/>
    </location>
</feature>
<comment type="catalytic activity">
    <reaction evidence="9">
        <text>D-xylose(out) = D-xylose(in)</text>
        <dbReference type="Rhea" id="RHEA:78427"/>
        <dbReference type="ChEBI" id="CHEBI:53455"/>
    </reaction>
    <physiologicalReaction direction="left-to-right" evidence="9">
        <dbReference type="Rhea" id="RHEA:78428"/>
    </physiologicalReaction>
</comment>
<feature type="compositionally biased region" description="Low complexity" evidence="14">
    <location>
        <begin position="2692"/>
        <end position="2705"/>
    </location>
</feature>
<dbReference type="InterPro" id="IPR036259">
    <property type="entry name" value="MFS_trans_sf"/>
</dbReference>
<evidence type="ECO:0000256" key="7">
    <source>
        <dbReference type="ARBA" id="ARBA00044637"/>
    </source>
</evidence>
<evidence type="ECO:0000256" key="11">
    <source>
        <dbReference type="ARBA" id="ARBA00044668"/>
    </source>
</evidence>
<feature type="transmembrane region" description="Helical" evidence="15">
    <location>
        <begin position="2861"/>
        <end position="2879"/>
    </location>
</feature>
<comment type="catalytic activity">
    <reaction evidence="11">
        <text>D-glucosamine(out) = D-glucosamine(in)</text>
        <dbReference type="Rhea" id="RHEA:78423"/>
        <dbReference type="ChEBI" id="CHEBI:58723"/>
    </reaction>
    <physiologicalReaction direction="left-to-right" evidence="11">
        <dbReference type="Rhea" id="RHEA:78424"/>
    </physiologicalReaction>
</comment>
<dbReference type="EMBL" id="CAUYUJ010021171">
    <property type="protein sequence ID" value="CAK0903140.1"/>
    <property type="molecule type" value="Genomic_DNA"/>
</dbReference>
<evidence type="ECO:0000256" key="10">
    <source>
        <dbReference type="ARBA" id="ARBA00044662"/>
    </source>
</evidence>
<feature type="compositionally biased region" description="Low complexity" evidence="14">
    <location>
        <begin position="2521"/>
        <end position="2561"/>
    </location>
</feature>
<keyword evidence="4 15" id="KW-0812">Transmembrane</keyword>
<feature type="compositionally biased region" description="Basic and acidic residues" evidence="14">
    <location>
        <begin position="2353"/>
        <end position="2365"/>
    </location>
</feature>
<dbReference type="InterPro" id="IPR005829">
    <property type="entry name" value="Sugar_transporter_CS"/>
</dbReference>
<evidence type="ECO:0000256" key="6">
    <source>
        <dbReference type="ARBA" id="ARBA00023136"/>
    </source>
</evidence>